<dbReference type="PANTHER" id="PTHR33692:SF1">
    <property type="entry name" value="RIBOSOME MATURATION FACTOR RIMM"/>
    <property type="match status" value="1"/>
</dbReference>
<evidence type="ECO:0000259" key="6">
    <source>
        <dbReference type="Pfam" id="PF01782"/>
    </source>
</evidence>
<dbReference type="InterPro" id="IPR002676">
    <property type="entry name" value="RimM_N"/>
</dbReference>
<dbReference type="NCBIfam" id="TIGR02273">
    <property type="entry name" value="16S_RimM"/>
    <property type="match status" value="1"/>
</dbReference>
<keyword evidence="3" id="KW-0698">rRNA processing</keyword>
<feature type="region of interest" description="Disordered" evidence="5">
    <location>
        <begin position="247"/>
        <end position="275"/>
    </location>
</feature>
<dbReference type="HAMAP" id="MF_00014">
    <property type="entry name" value="Ribosome_mat_RimM"/>
    <property type="match status" value="1"/>
</dbReference>
<feature type="domain" description="RimM N-terminal" evidence="6">
    <location>
        <begin position="91"/>
        <end position="185"/>
    </location>
</feature>
<feature type="domain" description="Ribosome maturation factor RimM PRC barrel" evidence="7">
    <location>
        <begin position="199"/>
        <end position="308"/>
    </location>
</feature>
<feature type="compositionally biased region" description="Low complexity" evidence="5">
    <location>
        <begin position="49"/>
        <end position="62"/>
    </location>
</feature>
<dbReference type="InterPro" id="IPR036976">
    <property type="entry name" value="RimM_N_sf"/>
</dbReference>
<feature type="region of interest" description="Disordered" evidence="5">
    <location>
        <begin position="1"/>
        <end position="69"/>
    </location>
</feature>
<gene>
    <name evidence="8" type="ORF">D9Q98_002032</name>
</gene>
<keyword evidence="2" id="KW-0690">Ribosome biogenesis</keyword>
<reference evidence="8" key="1">
    <citation type="journal article" date="2019" name="Plant J.">
        <title>Chlorella vulgaris genome assembly and annotation reveals the molecular basis for metabolic acclimation to high light conditions.</title>
        <authorList>
            <person name="Cecchin M."/>
            <person name="Marcolungo L."/>
            <person name="Rossato M."/>
            <person name="Girolomoni L."/>
            <person name="Cosentino E."/>
            <person name="Cuine S."/>
            <person name="Li-Beisson Y."/>
            <person name="Delledonne M."/>
            <person name="Ballottari M."/>
        </authorList>
    </citation>
    <scope>NUCLEOTIDE SEQUENCE</scope>
    <source>
        <strain evidence="8">211/11P</strain>
    </source>
</reference>
<dbReference type="EMBL" id="SIDB01000002">
    <property type="protein sequence ID" value="KAI3435974.1"/>
    <property type="molecule type" value="Genomic_DNA"/>
</dbReference>
<evidence type="ECO:0000259" key="7">
    <source>
        <dbReference type="Pfam" id="PF24986"/>
    </source>
</evidence>
<reference evidence="8" key="2">
    <citation type="submission" date="2020-11" db="EMBL/GenBank/DDBJ databases">
        <authorList>
            <person name="Cecchin M."/>
            <person name="Marcolungo L."/>
            <person name="Rossato M."/>
            <person name="Girolomoni L."/>
            <person name="Cosentino E."/>
            <person name="Cuine S."/>
            <person name="Li-Beisson Y."/>
            <person name="Delledonne M."/>
            <person name="Ballottari M."/>
        </authorList>
    </citation>
    <scope>NUCLEOTIDE SEQUENCE</scope>
    <source>
        <strain evidence="8">211/11P</strain>
        <tissue evidence="8">Whole cell</tissue>
    </source>
</reference>
<accession>A0A9D4YZW2</accession>
<dbReference type="Proteomes" id="UP001055712">
    <property type="component" value="Unassembled WGS sequence"/>
</dbReference>
<keyword evidence="1" id="KW-0963">Cytoplasm</keyword>
<evidence type="ECO:0000256" key="3">
    <source>
        <dbReference type="ARBA" id="ARBA00022552"/>
    </source>
</evidence>
<dbReference type="Gene3D" id="2.40.30.60">
    <property type="entry name" value="RimM"/>
    <property type="match status" value="1"/>
</dbReference>
<evidence type="ECO:0000313" key="9">
    <source>
        <dbReference type="Proteomes" id="UP001055712"/>
    </source>
</evidence>
<dbReference type="OrthoDB" id="532420at2759"/>
<protein>
    <submittedName>
        <fullName evidence="8">Uncharacterized protein</fullName>
    </submittedName>
</protein>
<sequence length="366" mass="39081">MHVVSAPAARPATTSLCKPPTSSKAQRCPAAAARAGAARAQVTPRQRQRAVATRAADQQQQQLEPAPAVEDYTVAGDVEESQEDEEEWVEVGKIGPPHGVRGEMKVQPLTDFPEDRLGTPGPRWIQAPAPKMGRRQAAELEEVELEWGRSMISKGNEVWLVKLEDIESPEEAALLRGHMLLVPASARPPLDDADEFYVQDLVGLKVFMQANGEELGHVSDVFDGTGTHDLLRIQLAASQLERLAALAASQGSQGSGGPSSSKEQGGEEAEGGPTAAAPRHFLMPFAKEMVPVVDVAGGRMEVTPPEGLLELATPSSVRRQRKENRGQRERRRTRPKGQSAAESGAEDSDVSDGGSSSSNGNSAQSD</sequence>
<feature type="compositionally biased region" description="Low complexity" evidence="5">
    <location>
        <begin position="351"/>
        <end position="366"/>
    </location>
</feature>
<evidence type="ECO:0000256" key="4">
    <source>
        <dbReference type="ARBA" id="ARBA00023186"/>
    </source>
</evidence>
<dbReference type="InterPro" id="IPR011961">
    <property type="entry name" value="RimM"/>
</dbReference>
<evidence type="ECO:0000256" key="5">
    <source>
        <dbReference type="SAM" id="MobiDB-lite"/>
    </source>
</evidence>
<dbReference type="GO" id="GO:0005840">
    <property type="term" value="C:ribosome"/>
    <property type="evidence" value="ECO:0007669"/>
    <property type="project" value="InterPro"/>
</dbReference>
<evidence type="ECO:0000313" key="8">
    <source>
        <dbReference type="EMBL" id="KAI3435974.1"/>
    </source>
</evidence>
<dbReference type="PANTHER" id="PTHR33692">
    <property type="entry name" value="RIBOSOME MATURATION FACTOR RIMM"/>
    <property type="match status" value="1"/>
</dbReference>
<evidence type="ECO:0000256" key="1">
    <source>
        <dbReference type="ARBA" id="ARBA00022490"/>
    </source>
</evidence>
<comment type="caution">
    <text evidence="8">The sequence shown here is derived from an EMBL/GenBank/DDBJ whole genome shotgun (WGS) entry which is preliminary data.</text>
</comment>
<proteinExistence type="inferred from homology"/>
<name>A0A9D4YZW2_CHLVU</name>
<keyword evidence="4" id="KW-0143">Chaperone</keyword>
<dbReference type="AlphaFoldDB" id="A0A9D4YZW2"/>
<feature type="region of interest" description="Disordered" evidence="5">
    <location>
        <begin position="304"/>
        <end position="366"/>
    </location>
</feature>
<dbReference type="InterPro" id="IPR011033">
    <property type="entry name" value="PRC_barrel-like_sf"/>
</dbReference>
<dbReference type="Pfam" id="PF24986">
    <property type="entry name" value="PRC_RimM"/>
    <property type="match status" value="1"/>
</dbReference>
<dbReference type="SUPFAM" id="SSF50447">
    <property type="entry name" value="Translation proteins"/>
    <property type="match status" value="1"/>
</dbReference>
<dbReference type="GO" id="GO:0043022">
    <property type="term" value="F:ribosome binding"/>
    <property type="evidence" value="ECO:0007669"/>
    <property type="project" value="InterPro"/>
</dbReference>
<dbReference type="InterPro" id="IPR009000">
    <property type="entry name" value="Transl_B-barrel_sf"/>
</dbReference>
<dbReference type="SUPFAM" id="SSF50346">
    <property type="entry name" value="PRC-barrel domain"/>
    <property type="match status" value="1"/>
</dbReference>
<keyword evidence="9" id="KW-1185">Reference proteome</keyword>
<dbReference type="GO" id="GO:0006364">
    <property type="term" value="P:rRNA processing"/>
    <property type="evidence" value="ECO:0007669"/>
    <property type="project" value="UniProtKB-KW"/>
</dbReference>
<evidence type="ECO:0000256" key="2">
    <source>
        <dbReference type="ARBA" id="ARBA00022517"/>
    </source>
</evidence>
<organism evidence="8 9">
    <name type="scientific">Chlorella vulgaris</name>
    <name type="common">Green alga</name>
    <dbReference type="NCBI Taxonomy" id="3077"/>
    <lineage>
        <taxon>Eukaryota</taxon>
        <taxon>Viridiplantae</taxon>
        <taxon>Chlorophyta</taxon>
        <taxon>core chlorophytes</taxon>
        <taxon>Trebouxiophyceae</taxon>
        <taxon>Chlorellales</taxon>
        <taxon>Chlorellaceae</taxon>
        <taxon>Chlorella clade</taxon>
        <taxon>Chlorella</taxon>
    </lineage>
</organism>
<feature type="compositionally biased region" description="Polar residues" evidence="5">
    <location>
        <begin position="12"/>
        <end position="25"/>
    </location>
</feature>
<dbReference type="InterPro" id="IPR056792">
    <property type="entry name" value="PRC_RimM"/>
</dbReference>
<dbReference type="Gene3D" id="2.30.30.240">
    <property type="entry name" value="PRC-barrel domain"/>
    <property type="match status" value="1"/>
</dbReference>
<dbReference type="Pfam" id="PF01782">
    <property type="entry name" value="RimM"/>
    <property type="match status" value="1"/>
</dbReference>
<feature type="compositionally biased region" description="Low complexity" evidence="5">
    <location>
        <begin position="30"/>
        <end position="40"/>
    </location>
</feature>
<feature type="compositionally biased region" description="Basic residues" evidence="5">
    <location>
        <begin position="318"/>
        <end position="335"/>
    </location>
</feature>